<dbReference type="SMART" id="SM00020">
    <property type="entry name" value="Tryp_SPc"/>
    <property type="match status" value="1"/>
</dbReference>
<dbReference type="Gene3D" id="2.40.10.10">
    <property type="entry name" value="Trypsin-like serine proteases"/>
    <property type="match status" value="2"/>
</dbReference>
<dbReference type="GO" id="GO:0005576">
    <property type="term" value="C:extracellular region"/>
    <property type="evidence" value="ECO:0007669"/>
    <property type="project" value="UniProtKB-SubCell"/>
</dbReference>
<accession>A0AB39ZIX8</accession>
<evidence type="ECO:0000313" key="12">
    <source>
        <dbReference type="Proteomes" id="UP001652628"/>
    </source>
</evidence>
<dbReference type="RefSeq" id="XP_016936781.3">
    <property type="nucleotide sequence ID" value="XM_017081292.4"/>
</dbReference>
<gene>
    <name evidence="13" type="primary">LOC108015053</name>
</gene>
<dbReference type="PANTHER" id="PTHR24276:SF91">
    <property type="entry name" value="AT26814P-RELATED"/>
    <property type="match status" value="1"/>
</dbReference>
<dbReference type="CDD" id="cd00190">
    <property type="entry name" value="Tryp_SPc"/>
    <property type="match status" value="1"/>
</dbReference>
<evidence type="ECO:0000256" key="8">
    <source>
        <dbReference type="ARBA" id="ARBA00023157"/>
    </source>
</evidence>
<dbReference type="PROSITE" id="PS50240">
    <property type="entry name" value="TRYPSIN_DOM"/>
    <property type="match status" value="1"/>
</dbReference>
<evidence type="ECO:0000313" key="13">
    <source>
        <dbReference type="RefSeq" id="XP_016936781.3"/>
    </source>
</evidence>
<evidence type="ECO:0000256" key="6">
    <source>
        <dbReference type="ARBA" id="ARBA00022825"/>
    </source>
</evidence>
<keyword evidence="8" id="KW-1015">Disulfide bond</keyword>
<keyword evidence="5" id="KW-0378">Hydrolase</keyword>
<dbReference type="Proteomes" id="UP001652628">
    <property type="component" value="Chromosome X"/>
</dbReference>
<feature type="domain" description="Peptidase S1" evidence="11">
    <location>
        <begin position="65"/>
        <end position="282"/>
    </location>
</feature>
<evidence type="ECO:0000256" key="7">
    <source>
        <dbReference type="ARBA" id="ARBA00023145"/>
    </source>
</evidence>
<protein>
    <recommendedName>
        <fullName evidence="10">trypsin</fullName>
        <ecNumber evidence="10">3.4.21.4</ecNumber>
    </recommendedName>
</protein>
<keyword evidence="12" id="KW-1185">Reference proteome</keyword>
<keyword evidence="4" id="KW-0732">Signal</keyword>
<reference evidence="13" key="1">
    <citation type="submission" date="2025-08" db="UniProtKB">
        <authorList>
            <consortium name="RefSeq"/>
        </authorList>
    </citation>
    <scope>IDENTIFICATION</scope>
</reference>
<dbReference type="InterPro" id="IPR009003">
    <property type="entry name" value="Peptidase_S1_PA"/>
</dbReference>
<dbReference type="InterPro" id="IPR050430">
    <property type="entry name" value="Peptidase_S1"/>
</dbReference>
<dbReference type="AlphaFoldDB" id="A0AB39ZIX8"/>
<dbReference type="GeneID" id="108015053"/>
<dbReference type="PRINTS" id="PR00722">
    <property type="entry name" value="CHYMOTRYPSIN"/>
</dbReference>
<keyword evidence="6" id="KW-0720">Serine protease</keyword>
<dbReference type="GO" id="GO:0006508">
    <property type="term" value="P:proteolysis"/>
    <property type="evidence" value="ECO:0007669"/>
    <property type="project" value="UniProtKB-KW"/>
</dbReference>
<evidence type="ECO:0000256" key="3">
    <source>
        <dbReference type="ARBA" id="ARBA00022670"/>
    </source>
</evidence>
<proteinExistence type="inferred from homology"/>
<comment type="similarity">
    <text evidence="2">Belongs to the peptidase S1 family.</text>
</comment>
<dbReference type="Pfam" id="PF00089">
    <property type="entry name" value="Trypsin"/>
    <property type="match status" value="1"/>
</dbReference>
<evidence type="ECO:0000256" key="10">
    <source>
        <dbReference type="ARBA" id="ARBA00038868"/>
    </source>
</evidence>
<evidence type="ECO:0000259" key="11">
    <source>
        <dbReference type="PROSITE" id="PS50240"/>
    </source>
</evidence>
<name>A0AB39ZIX8_DROSZ</name>
<dbReference type="InterPro" id="IPR043504">
    <property type="entry name" value="Peptidase_S1_PA_chymotrypsin"/>
</dbReference>
<comment type="subcellular location">
    <subcellularLocation>
        <location evidence="1">Secreted</location>
        <location evidence="1">Extracellular space</location>
    </subcellularLocation>
</comment>
<dbReference type="GO" id="GO:0004252">
    <property type="term" value="F:serine-type endopeptidase activity"/>
    <property type="evidence" value="ECO:0007669"/>
    <property type="project" value="UniProtKB-EC"/>
</dbReference>
<organism evidence="12 13">
    <name type="scientific">Drosophila suzukii</name>
    <name type="common">Spotted-wing drosophila fruit fly</name>
    <dbReference type="NCBI Taxonomy" id="28584"/>
    <lineage>
        <taxon>Eukaryota</taxon>
        <taxon>Metazoa</taxon>
        <taxon>Ecdysozoa</taxon>
        <taxon>Arthropoda</taxon>
        <taxon>Hexapoda</taxon>
        <taxon>Insecta</taxon>
        <taxon>Pterygota</taxon>
        <taxon>Neoptera</taxon>
        <taxon>Endopterygota</taxon>
        <taxon>Diptera</taxon>
        <taxon>Brachycera</taxon>
        <taxon>Muscomorpha</taxon>
        <taxon>Ephydroidea</taxon>
        <taxon>Drosophilidae</taxon>
        <taxon>Drosophila</taxon>
        <taxon>Sophophora</taxon>
    </lineage>
</organism>
<evidence type="ECO:0000256" key="1">
    <source>
        <dbReference type="ARBA" id="ARBA00004239"/>
    </source>
</evidence>
<dbReference type="EC" id="3.4.21.4" evidence="10"/>
<dbReference type="InterPro" id="IPR001314">
    <property type="entry name" value="Peptidase_S1A"/>
</dbReference>
<evidence type="ECO:0000256" key="2">
    <source>
        <dbReference type="ARBA" id="ARBA00007664"/>
    </source>
</evidence>
<dbReference type="InterPro" id="IPR001254">
    <property type="entry name" value="Trypsin_dom"/>
</dbReference>
<dbReference type="InterPro" id="IPR018114">
    <property type="entry name" value="TRYPSIN_HIS"/>
</dbReference>
<keyword evidence="3 13" id="KW-0645">Protease</keyword>
<sequence length="284" mass="30391">MTSTFGKMIVFPRSSLTYRRCTCSGFAISKMRTAQVAALGTLLAGCLLLLVLPVQSAPGTLEGRVVGGEDAAKAQFPHQISLRNAGSHTCGGSILSKNYILTAAHCVINADADRLTIRAGSNDRLSGGVLAQVAEVIIHEGYGNFLNDVALLRLESPLIFSSSIQPIDLPSVDTPADVDVIISGWGRIKHQGDVPRYLKYNTLQSISLDRCDELIGWGVQSELCLIHEADNGACNGDSGGPAIYNNQVVGVAGFVWSACGTSYPDGYARVHFHNEWIRNNSDVK</sequence>
<dbReference type="PROSITE" id="PS00134">
    <property type="entry name" value="TRYPSIN_HIS"/>
    <property type="match status" value="1"/>
</dbReference>
<evidence type="ECO:0000256" key="9">
    <source>
        <dbReference type="ARBA" id="ARBA00036320"/>
    </source>
</evidence>
<evidence type="ECO:0000256" key="4">
    <source>
        <dbReference type="ARBA" id="ARBA00022729"/>
    </source>
</evidence>
<keyword evidence="7" id="KW-0865">Zymogen</keyword>
<comment type="catalytic activity">
    <reaction evidence="9">
        <text>Preferential cleavage: Arg-|-Xaa, Lys-|-Xaa.</text>
        <dbReference type="EC" id="3.4.21.4"/>
    </reaction>
</comment>
<dbReference type="PANTHER" id="PTHR24276">
    <property type="entry name" value="POLYSERASE-RELATED"/>
    <property type="match status" value="1"/>
</dbReference>
<dbReference type="SUPFAM" id="SSF50494">
    <property type="entry name" value="Trypsin-like serine proteases"/>
    <property type="match status" value="1"/>
</dbReference>
<evidence type="ECO:0000256" key="5">
    <source>
        <dbReference type="ARBA" id="ARBA00022801"/>
    </source>
</evidence>